<feature type="transmembrane region" description="Helical" evidence="2">
    <location>
        <begin position="371"/>
        <end position="391"/>
    </location>
</feature>
<comment type="caution">
    <text evidence="3">The sequence shown here is derived from an EMBL/GenBank/DDBJ whole genome shotgun (WGS) entry which is preliminary data.</text>
</comment>
<name>A0A7J6PGH4_PEROL</name>
<evidence type="ECO:0000313" key="3">
    <source>
        <dbReference type="EMBL" id="KAF4695215.1"/>
    </source>
</evidence>
<reference evidence="3 4" key="1">
    <citation type="submission" date="2020-04" db="EMBL/GenBank/DDBJ databases">
        <title>Perkinsus olseni comparative genomics.</title>
        <authorList>
            <person name="Bogema D.R."/>
        </authorList>
    </citation>
    <scope>NUCLEOTIDE SEQUENCE [LARGE SCALE GENOMIC DNA]</scope>
    <source>
        <strain evidence="3">00978-12</strain>
    </source>
</reference>
<protein>
    <submittedName>
        <fullName evidence="3">Uncharacterized protein</fullName>
    </submittedName>
</protein>
<dbReference type="OrthoDB" id="423845at2759"/>
<organism evidence="3 4">
    <name type="scientific">Perkinsus olseni</name>
    <name type="common">Perkinsus atlanticus</name>
    <dbReference type="NCBI Taxonomy" id="32597"/>
    <lineage>
        <taxon>Eukaryota</taxon>
        <taxon>Sar</taxon>
        <taxon>Alveolata</taxon>
        <taxon>Perkinsozoa</taxon>
        <taxon>Perkinsea</taxon>
        <taxon>Perkinsida</taxon>
        <taxon>Perkinsidae</taxon>
        <taxon>Perkinsus</taxon>
    </lineage>
</organism>
<feature type="transmembrane region" description="Helical" evidence="2">
    <location>
        <begin position="579"/>
        <end position="602"/>
    </location>
</feature>
<feature type="compositionally biased region" description="Polar residues" evidence="1">
    <location>
        <begin position="176"/>
        <end position="187"/>
    </location>
</feature>
<feature type="transmembrane region" description="Helical" evidence="2">
    <location>
        <begin position="309"/>
        <end position="330"/>
    </location>
</feature>
<feature type="transmembrane region" description="Helical" evidence="2">
    <location>
        <begin position="271"/>
        <end position="297"/>
    </location>
</feature>
<evidence type="ECO:0000313" key="4">
    <source>
        <dbReference type="Proteomes" id="UP000541610"/>
    </source>
</evidence>
<keyword evidence="2" id="KW-1133">Transmembrane helix</keyword>
<feature type="transmembrane region" description="Helical" evidence="2">
    <location>
        <begin position="240"/>
        <end position="259"/>
    </location>
</feature>
<evidence type="ECO:0000256" key="2">
    <source>
        <dbReference type="SAM" id="Phobius"/>
    </source>
</evidence>
<keyword evidence="2" id="KW-0472">Membrane</keyword>
<dbReference type="EMBL" id="JABANP010000023">
    <property type="protein sequence ID" value="KAF4695215.1"/>
    <property type="molecule type" value="Genomic_DNA"/>
</dbReference>
<feature type="region of interest" description="Disordered" evidence="1">
    <location>
        <begin position="99"/>
        <end position="122"/>
    </location>
</feature>
<feature type="compositionally biased region" description="Polar residues" evidence="1">
    <location>
        <begin position="104"/>
        <end position="122"/>
    </location>
</feature>
<gene>
    <name evidence="3" type="ORF">FOZ60_005539</name>
</gene>
<accession>A0A7J6PGH4</accession>
<feature type="transmembrane region" description="Helical" evidence="2">
    <location>
        <begin position="546"/>
        <end position="567"/>
    </location>
</feature>
<feature type="transmembrane region" description="Helical" evidence="2">
    <location>
        <begin position="336"/>
        <end position="359"/>
    </location>
</feature>
<feature type="transmembrane region" description="Helical" evidence="2">
    <location>
        <begin position="501"/>
        <end position="526"/>
    </location>
</feature>
<keyword evidence="2" id="KW-0812">Transmembrane</keyword>
<feature type="region of interest" description="Disordered" evidence="1">
    <location>
        <begin position="155"/>
        <end position="212"/>
    </location>
</feature>
<dbReference type="Proteomes" id="UP000541610">
    <property type="component" value="Unassembled WGS sequence"/>
</dbReference>
<proteinExistence type="predicted"/>
<sequence>MEAEGSATDERLEDEGTTKAEIVKASQFFKPNSFHTAKLLLTVLIATGRVKPTERWELESKLPRLHSRQPCMASEIQPFTAPDDGPEDQAVHHSINEGDIATPASFSPVASPSGPPITSQRLSEITGSLSSAESLDLVPLPSGVPEPIEICIQRSSSKLSGGSGSLLAVPRKASDPSRSSAASTLATPDQECQPIPDPTSNDDARSIQRPRSSSIADRIEAVMRESHSRFYDGTKSPEKWLLAVLLAPLFAVIPFWIPGLPDADETSTTAMVWHFVTLFVMDFAGSTMYPFVPGALLTVPLFRTPWGQFLMVPYLSAGIVTLGGIIPYLIFDVFPVPMLAVIQAAAIIPLVFVYLYFFMNPDVLQERSHRADFFVSVGILVGVTVVYGVIYPLGGALFNQLEGIPQAFMALAFCVVRGIYEKVGTRLLSKRAQDGYPLFIFSSCFCHETFIAILMNRVSAWYVFAVFIVYDLSENLYHVLELRRLQYKTECSETARQLVTVSLLMEFAEMIAPLQYTICSFAIYYFNKRPNDNFALVEDKAFWQGIFFNCLDVVGEVCVFMFLTRVIKKVTGLRSVKALGRLCVIYGVAFLAFQITILGFFLQIQYAPGGNDLTFRFNWLKDGAQWVGGLCWTTPEDPTACDL</sequence>
<dbReference type="AlphaFoldDB" id="A0A7J6PGH4"/>
<feature type="transmembrane region" description="Helical" evidence="2">
    <location>
        <begin position="403"/>
        <end position="420"/>
    </location>
</feature>
<evidence type="ECO:0000256" key="1">
    <source>
        <dbReference type="SAM" id="MobiDB-lite"/>
    </source>
</evidence>